<sequence>MYDFLVLISDTC</sequence>
<proteinExistence type="predicted"/>
<dbReference type="EMBL" id="GGEC01090208">
    <property type="protein sequence ID" value="MBX70692.1"/>
    <property type="molecule type" value="Transcribed_RNA"/>
</dbReference>
<reference evidence="1" key="1">
    <citation type="submission" date="2018-02" db="EMBL/GenBank/DDBJ databases">
        <title>Rhizophora mucronata_Transcriptome.</title>
        <authorList>
            <person name="Meera S.P."/>
            <person name="Sreeshan A."/>
            <person name="Augustine A."/>
        </authorList>
    </citation>
    <scope>NUCLEOTIDE SEQUENCE</scope>
    <source>
        <tissue evidence="1">Leaf</tissue>
    </source>
</reference>
<name>A0A2P2QUK4_RHIMU</name>
<organism evidence="1">
    <name type="scientific">Rhizophora mucronata</name>
    <name type="common">Asiatic mangrove</name>
    <dbReference type="NCBI Taxonomy" id="61149"/>
    <lineage>
        <taxon>Eukaryota</taxon>
        <taxon>Viridiplantae</taxon>
        <taxon>Streptophyta</taxon>
        <taxon>Embryophyta</taxon>
        <taxon>Tracheophyta</taxon>
        <taxon>Spermatophyta</taxon>
        <taxon>Magnoliopsida</taxon>
        <taxon>eudicotyledons</taxon>
        <taxon>Gunneridae</taxon>
        <taxon>Pentapetalae</taxon>
        <taxon>rosids</taxon>
        <taxon>fabids</taxon>
        <taxon>Malpighiales</taxon>
        <taxon>Rhizophoraceae</taxon>
        <taxon>Rhizophora</taxon>
    </lineage>
</organism>
<protein>
    <submittedName>
        <fullName evidence="1">Uncharacterized protein</fullName>
    </submittedName>
</protein>
<accession>A0A2P2QUK4</accession>
<evidence type="ECO:0000313" key="1">
    <source>
        <dbReference type="EMBL" id="MBX70692.1"/>
    </source>
</evidence>